<keyword evidence="4 5" id="KW-0472">Membrane</keyword>
<dbReference type="GO" id="GO:0022857">
    <property type="term" value="F:transmembrane transporter activity"/>
    <property type="evidence" value="ECO:0007669"/>
    <property type="project" value="InterPro"/>
</dbReference>
<evidence type="ECO:0000259" key="6">
    <source>
        <dbReference type="PROSITE" id="PS50850"/>
    </source>
</evidence>
<organism evidence="7 8">
    <name type="scientific">Acaulospora morrowiae</name>
    <dbReference type="NCBI Taxonomy" id="94023"/>
    <lineage>
        <taxon>Eukaryota</taxon>
        <taxon>Fungi</taxon>
        <taxon>Fungi incertae sedis</taxon>
        <taxon>Mucoromycota</taxon>
        <taxon>Glomeromycotina</taxon>
        <taxon>Glomeromycetes</taxon>
        <taxon>Diversisporales</taxon>
        <taxon>Acaulosporaceae</taxon>
        <taxon>Acaulospora</taxon>
    </lineage>
</organism>
<feature type="non-terminal residue" evidence="7">
    <location>
        <position position="383"/>
    </location>
</feature>
<gene>
    <name evidence="7" type="ORF">AMORRO_LOCUS12884</name>
</gene>
<dbReference type="InterPro" id="IPR011701">
    <property type="entry name" value="MFS"/>
</dbReference>
<feature type="transmembrane region" description="Helical" evidence="5">
    <location>
        <begin position="260"/>
        <end position="278"/>
    </location>
</feature>
<feature type="transmembrane region" description="Helical" evidence="5">
    <location>
        <begin position="348"/>
        <end position="370"/>
    </location>
</feature>
<dbReference type="EMBL" id="CAJVPV010020255">
    <property type="protein sequence ID" value="CAG8714109.1"/>
    <property type="molecule type" value="Genomic_DNA"/>
</dbReference>
<dbReference type="OrthoDB" id="440553at2759"/>
<evidence type="ECO:0000256" key="2">
    <source>
        <dbReference type="ARBA" id="ARBA00022692"/>
    </source>
</evidence>
<dbReference type="Gene3D" id="1.20.1250.20">
    <property type="entry name" value="MFS general substrate transporter like domains"/>
    <property type="match status" value="1"/>
</dbReference>
<dbReference type="Pfam" id="PF07690">
    <property type="entry name" value="MFS_1"/>
    <property type="match status" value="1"/>
</dbReference>
<feature type="transmembrane region" description="Helical" evidence="5">
    <location>
        <begin position="284"/>
        <end position="309"/>
    </location>
</feature>
<comment type="subcellular location">
    <subcellularLocation>
        <location evidence="1">Membrane</location>
        <topology evidence="1">Multi-pass membrane protein</topology>
    </subcellularLocation>
</comment>
<keyword evidence="2 5" id="KW-0812">Transmembrane</keyword>
<proteinExistence type="predicted"/>
<evidence type="ECO:0000256" key="5">
    <source>
        <dbReference type="SAM" id="Phobius"/>
    </source>
</evidence>
<evidence type="ECO:0000256" key="3">
    <source>
        <dbReference type="ARBA" id="ARBA00022989"/>
    </source>
</evidence>
<sequence length="383" mass="42463">GIYIVFWGIMAFFWAQYSEANGIRRRIYLISFTLFICASVISAISTNIWVLIAMRILQACGASSAICVGAAVLSDIFGPNDRNFAFGVYFAGHCFGELVGPVIGGYVDEYFGWRWINWFLAIYVSFLLLLIILFVPETYRLPHPLSPEAHQPSSPTVRIPFNPLRPLRILTYPTVFLISIYITTITSITYVQNITIPVSFTSIYKLPTHVIGYIYLLPGFGNVLGCITGGKFSDFISEKLREKGESENVESIPEKRINSFWIGAIMIPACYVTFGWALENGIHISVPLIALFVGGFSINVVFTSALAYLGDAHPPHAAAMVLVSDSMSFIVSGIMTVVTSLLKSYGYGWLFTILAIASVCGMILSVVVYFKGRSWREGRFESS</sequence>
<dbReference type="GO" id="GO:0005886">
    <property type="term" value="C:plasma membrane"/>
    <property type="evidence" value="ECO:0007669"/>
    <property type="project" value="TreeGrafter"/>
</dbReference>
<keyword evidence="3 5" id="KW-1133">Transmembrane helix</keyword>
<evidence type="ECO:0000256" key="4">
    <source>
        <dbReference type="ARBA" id="ARBA00023136"/>
    </source>
</evidence>
<feature type="transmembrane region" description="Helical" evidence="5">
    <location>
        <begin position="210"/>
        <end position="233"/>
    </location>
</feature>
<keyword evidence="8" id="KW-1185">Reference proteome</keyword>
<feature type="domain" description="Major facilitator superfamily (MFS) profile" evidence="6">
    <location>
        <begin position="1"/>
        <end position="373"/>
    </location>
</feature>
<dbReference type="PANTHER" id="PTHR23502:SF5">
    <property type="entry name" value="QUINIDINE RESISTANCE PROTEIN 3"/>
    <property type="match status" value="1"/>
</dbReference>
<evidence type="ECO:0000256" key="1">
    <source>
        <dbReference type="ARBA" id="ARBA00004141"/>
    </source>
</evidence>
<dbReference type="Proteomes" id="UP000789342">
    <property type="component" value="Unassembled WGS sequence"/>
</dbReference>
<evidence type="ECO:0000313" key="7">
    <source>
        <dbReference type="EMBL" id="CAG8714109.1"/>
    </source>
</evidence>
<evidence type="ECO:0000313" key="8">
    <source>
        <dbReference type="Proteomes" id="UP000789342"/>
    </source>
</evidence>
<name>A0A9N9I0I8_9GLOM</name>
<reference evidence="7" key="1">
    <citation type="submission" date="2021-06" db="EMBL/GenBank/DDBJ databases">
        <authorList>
            <person name="Kallberg Y."/>
            <person name="Tangrot J."/>
            <person name="Rosling A."/>
        </authorList>
    </citation>
    <scope>NUCLEOTIDE SEQUENCE</scope>
    <source>
        <strain evidence="7">CL551</strain>
    </source>
</reference>
<protein>
    <submittedName>
        <fullName evidence="7">6269_t:CDS:1</fullName>
    </submittedName>
</protein>
<dbReference type="AlphaFoldDB" id="A0A9N9I0I8"/>
<comment type="caution">
    <text evidence="7">The sequence shown here is derived from an EMBL/GenBank/DDBJ whole genome shotgun (WGS) entry which is preliminary data.</text>
</comment>
<feature type="transmembrane region" description="Helical" evidence="5">
    <location>
        <begin position="56"/>
        <end position="77"/>
    </location>
</feature>
<feature type="transmembrane region" description="Helical" evidence="5">
    <location>
        <begin position="169"/>
        <end position="190"/>
    </location>
</feature>
<accession>A0A9N9I0I8</accession>
<feature type="transmembrane region" description="Helical" evidence="5">
    <location>
        <begin position="84"/>
        <end position="103"/>
    </location>
</feature>
<feature type="transmembrane region" description="Helical" evidence="5">
    <location>
        <begin position="321"/>
        <end position="342"/>
    </location>
</feature>
<dbReference type="InterPro" id="IPR020846">
    <property type="entry name" value="MFS_dom"/>
</dbReference>
<dbReference type="PANTHER" id="PTHR23502">
    <property type="entry name" value="MAJOR FACILITATOR SUPERFAMILY"/>
    <property type="match status" value="1"/>
</dbReference>
<dbReference type="SUPFAM" id="SSF103473">
    <property type="entry name" value="MFS general substrate transporter"/>
    <property type="match status" value="1"/>
</dbReference>
<dbReference type="PROSITE" id="PS50850">
    <property type="entry name" value="MFS"/>
    <property type="match status" value="1"/>
</dbReference>
<dbReference type="InterPro" id="IPR036259">
    <property type="entry name" value="MFS_trans_sf"/>
</dbReference>
<feature type="transmembrane region" description="Helical" evidence="5">
    <location>
        <begin position="27"/>
        <end position="50"/>
    </location>
</feature>
<feature type="transmembrane region" description="Helical" evidence="5">
    <location>
        <begin position="115"/>
        <end position="135"/>
    </location>
</feature>